<dbReference type="PANTHER" id="PTHR45992:SF2">
    <property type="entry name" value="EUKARYOTIC ELONGATION FACTOR 2 KINASE"/>
    <property type="match status" value="1"/>
</dbReference>
<dbReference type="Proteomes" id="UP001219525">
    <property type="component" value="Unassembled WGS sequence"/>
</dbReference>
<dbReference type="GO" id="GO:0005524">
    <property type="term" value="F:ATP binding"/>
    <property type="evidence" value="ECO:0007669"/>
    <property type="project" value="UniProtKB-KW"/>
</dbReference>
<dbReference type="EMBL" id="JARJCW010000003">
    <property type="protein sequence ID" value="KAJ7227020.1"/>
    <property type="molecule type" value="Genomic_DNA"/>
</dbReference>
<keyword evidence="8" id="KW-1185">Reference proteome</keyword>
<gene>
    <name evidence="7" type="ORF">GGX14DRAFT_555602</name>
</gene>
<dbReference type="GO" id="GO:1903013">
    <property type="term" value="P:response to differentiation-inducing factor 1"/>
    <property type="evidence" value="ECO:0007669"/>
    <property type="project" value="TreeGrafter"/>
</dbReference>
<keyword evidence="3" id="KW-0547">Nucleotide-binding</keyword>
<evidence type="ECO:0000256" key="5">
    <source>
        <dbReference type="ARBA" id="ARBA00022840"/>
    </source>
</evidence>
<dbReference type="InterPro" id="IPR004166">
    <property type="entry name" value="a-kinase_dom"/>
</dbReference>
<feature type="domain" description="Alpha-type protein kinase" evidence="6">
    <location>
        <begin position="337"/>
        <end position="602"/>
    </location>
</feature>
<evidence type="ECO:0000259" key="6">
    <source>
        <dbReference type="PROSITE" id="PS51158"/>
    </source>
</evidence>
<dbReference type="AlphaFoldDB" id="A0AAD6YR77"/>
<protein>
    <submittedName>
        <fullName evidence="7">Kinase-like domain-containing protein</fullName>
    </submittedName>
</protein>
<comment type="caution">
    <text evidence="7">The sequence shown here is derived from an EMBL/GenBank/DDBJ whole genome shotgun (WGS) entry which is preliminary data.</text>
</comment>
<evidence type="ECO:0000313" key="7">
    <source>
        <dbReference type="EMBL" id="KAJ7227020.1"/>
    </source>
</evidence>
<evidence type="ECO:0000256" key="4">
    <source>
        <dbReference type="ARBA" id="ARBA00022777"/>
    </source>
</evidence>
<organism evidence="7 8">
    <name type="scientific">Mycena pura</name>
    <dbReference type="NCBI Taxonomy" id="153505"/>
    <lineage>
        <taxon>Eukaryota</taxon>
        <taxon>Fungi</taxon>
        <taxon>Dikarya</taxon>
        <taxon>Basidiomycota</taxon>
        <taxon>Agaricomycotina</taxon>
        <taxon>Agaricomycetes</taxon>
        <taxon>Agaricomycetidae</taxon>
        <taxon>Agaricales</taxon>
        <taxon>Marasmiineae</taxon>
        <taxon>Mycenaceae</taxon>
        <taxon>Mycena</taxon>
    </lineage>
</organism>
<name>A0AAD6YR77_9AGAR</name>
<keyword evidence="5" id="KW-0067">ATP-binding</keyword>
<dbReference type="CDD" id="cd04515">
    <property type="entry name" value="Alpha_kinase"/>
    <property type="match status" value="1"/>
</dbReference>
<accession>A0AAD6YR77</accession>
<dbReference type="GO" id="GO:0031037">
    <property type="term" value="P:myosin II filament disassembly"/>
    <property type="evidence" value="ECO:0007669"/>
    <property type="project" value="TreeGrafter"/>
</dbReference>
<sequence>MPDLEVPCTLCVSLDATTAGRSCGHDYPNKKEPGLCAGCTILLALAGADFDRVNAYPHCHGCGTIFNGMAYIDPPGQYLCALCSGPKLPTAAQQQQQIVRQQRMAQVGAHRPTPQALNKVKARAQGSLTGSSSASADAVMITPTCSIAVEFFLGGVVGKTKPLGIGITIEEFGLDESMEERVLVHFLGVLNHSWTLRHEHSVIQEEICLRFFGNGNMVFELAGLTIRNFITNVANSSQAKGLPSAVKTQHQKRLGVWPALQYFEFHIQSDLYTTRTNELINMGAKPSAQLKRKQDALNAALKPAKRTCMEAPSFVPVVSKFVPRTRTTSSGPRTAVKLEKIGLSINDDTAEVTINTSREPFASSPFLHDVPLAKGTMKNVYLLDDVPGGHQYVAKRFYQVEANAPPGSVCIEDNDRCITEEAQLLTQCHLFLAKFYERAKEAETLTDDLAELEYTEGFLVQEIVSDDDKPSPASGIEEDDYDEARGSGVTWLVEPFRAGTKTLKFVGTLNHKAGILQGKLAATVHAFIHFVFEYSLKTMVLVDVQAMKVANSTKVKHVLFDPMAHTTEATSGPGDHGREGIKDFLYTHSCNLKCASLKLRPLDAEDGSGSDEEEEDELFDN</sequence>
<evidence type="ECO:0000313" key="8">
    <source>
        <dbReference type="Proteomes" id="UP001219525"/>
    </source>
</evidence>
<keyword evidence="1" id="KW-0723">Serine/threonine-protein kinase</keyword>
<keyword evidence="2" id="KW-0808">Transferase</keyword>
<dbReference type="InterPro" id="IPR011009">
    <property type="entry name" value="Kinase-like_dom_sf"/>
</dbReference>
<dbReference type="Gene3D" id="3.20.200.10">
    <property type="entry name" value="MHCK/EF2 kinase"/>
    <property type="match status" value="1"/>
</dbReference>
<dbReference type="SMART" id="SM00811">
    <property type="entry name" value="Alpha_kinase"/>
    <property type="match status" value="1"/>
</dbReference>
<evidence type="ECO:0000256" key="1">
    <source>
        <dbReference type="ARBA" id="ARBA00022527"/>
    </source>
</evidence>
<keyword evidence="4 7" id="KW-0418">Kinase</keyword>
<reference evidence="7" key="1">
    <citation type="submission" date="2023-03" db="EMBL/GenBank/DDBJ databases">
        <title>Massive genome expansion in bonnet fungi (Mycena s.s.) driven by repeated elements and novel gene families across ecological guilds.</title>
        <authorList>
            <consortium name="Lawrence Berkeley National Laboratory"/>
            <person name="Harder C.B."/>
            <person name="Miyauchi S."/>
            <person name="Viragh M."/>
            <person name="Kuo A."/>
            <person name="Thoen E."/>
            <person name="Andreopoulos B."/>
            <person name="Lu D."/>
            <person name="Skrede I."/>
            <person name="Drula E."/>
            <person name="Henrissat B."/>
            <person name="Morin E."/>
            <person name="Kohler A."/>
            <person name="Barry K."/>
            <person name="LaButti K."/>
            <person name="Morin E."/>
            <person name="Salamov A."/>
            <person name="Lipzen A."/>
            <person name="Mereny Z."/>
            <person name="Hegedus B."/>
            <person name="Baldrian P."/>
            <person name="Stursova M."/>
            <person name="Weitz H."/>
            <person name="Taylor A."/>
            <person name="Grigoriev I.V."/>
            <person name="Nagy L.G."/>
            <person name="Martin F."/>
            <person name="Kauserud H."/>
        </authorList>
    </citation>
    <scope>NUCLEOTIDE SEQUENCE</scope>
    <source>
        <strain evidence="7">9144</strain>
    </source>
</reference>
<dbReference type="Pfam" id="PF02816">
    <property type="entry name" value="Alpha_kinase"/>
    <property type="match status" value="1"/>
</dbReference>
<dbReference type="PANTHER" id="PTHR45992">
    <property type="entry name" value="EUKARYOTIC ELONGATION FACTOR 2 KINASE-RELATED"/>
    <property type="match status" value="1"/>
</dbReference>
<dbReference type="PROSITE" id="PS51158">
    <property type="entry name" value="ALPHA_KINASE"/>
    <property type="match status" value="1"/>
</dbReference>
<dbReference type="GO" id="GO:0004674">
    <property type="term" value="F:protein serine/threonine kinase activity"/>
    <property type="evidence" value="ECO:0007669"/>
    <property type="project" value="UniProtKB-KW"/>
</dbReference>
<dbReference type="InterPro" id="IPR051852">
    <property type="entry name" value="Alpha-type_PK"/>
</dbReference>
<evidence type="ECO:0000256" key="2">
    <source>
        <dbReference type="ARBA" id="ARBA00022679"/>
    </source>
</evidence>
<dbReference type="SUPFAM" id="SSF56112">
    <property type="entry name" value="Protein kinase-like (PK-like)"/>
    <property type="match status" value="1"/>
</dbReference>
<proteinExistence type="predicted"/>
<evidence type="ECO:0000256" key="3">
    <source>
        <dbReference type="ARBA" id="ARBA00022741"/>
    </source>
</evidence>